<evidence type="ECO:0000256" key="4">
    <source>
        <dbReference type="ARBA" id="ARBA00022694"/>
    </source>
</evidence>
<protein>
    <recommendedName>
        <fullName evidence="6">Ribonuclease PH</fullName>
        <shortName evidence="6">RNase PH</shortName>
        <ecNumber evidence="6">2.7.7.56</ecNumber>
    </recommendedName>
    <alternativeName>
        <fullName evidence="6">tRNA nucleotidyltransferase</fullName>
    </alternativeName>
</protein>
<dbReference type="Gene3D" id="3.30.230.70">
    <property type="entry name" value="GHMP Kinase, N-terminal domain"/>
    <property type="match status" value="1"/>
</dbReference>
<dbReference type="InterPro" id="IPR020568">
    <property type="entry name" value="Ribosomal_Su5_D2-typ_SF"/>
</dbReference>
<dbReference type="GO" id="GO:0008033">
    <property type="term" value="P:tRNA processing"/>
    <property type="evidence" value="ECO:0007669"/>
    <property type="project" value="UniProtKB-UniRule"/>
</dbReference>
<dbReference type="InterPro" id="IPR036345">
    <property type="entry name" value="ExoRNase_PH_dom2_sf"/>
</dbReference>
<organism evidence="9 10">
    <name type="scientific">Salinisphaera japonica YTM-1</name>
    <dbReference type="NCBI Taxonomy" id="1209778"/>
    <lineage>
        <taxon>Bacteria</taxon>
        <taxon>Pseudomonadati</taxon>
        <taxon>Pseudomonadota</taxon>
        <taxon>Gammaproteobacteria</taxon>
        <taxon>Salinisphaerales</taxon>
        <taxon>Salinisphaeraceae</taxon>
        <taxon>Salinisphaera</taxon>
    </lineage>
</organism>
<keyword evidence="5" id="KW-0694">RNA-binding</keyword>
<dbReference type="EMBL" id="AYKG01000033">
    <property type="protein sequence ID" value="ROO26810.1"/>
    <property type="molecule type" value="Genomic_DNA"/>
</dbReference>
<dbReference type="PANTHER" id="PTHR11953">
    <property type="entry name" value="EXOSOME COMPLEX COMPONENT"/>
    <property type="match status" value="1"/>
</dbReference>
<dbReference type="Pfam" id="PF01138">
    <property type="entry name" value="RNase_PH"/>
    <property type="match status" value="1"/>
</dbReference>
<comment type="subunit">
    <text evidence="6">Homohexameric ring arranged as a trimer of dimers.</text>
</comment>
<dbReference type="InterPro" id="IPR001247">
    <property type="entry name" value="ExoRNase_PH_dom1"/>
</dbReference>
<dbReference type="InterPro" id="IPR015847">
    <property type="entry name" value="ExoRNase_PH_dom2"/>
</dbReference>
<dbReference type="GO" id="GO:0016075">
    <property type="term" value="P:rRNA catabolic process"/>
    <property type="evidence" value="ECO:0007669"/>
    <property type="project" value="UniProtKB-UniRule"/>
</dbReference>
<sequence length="242" mass="25624">MSQRPSGRAPADLRPVSIERHFTKHAAGSVLVSFGDTRVICTASVEERVPPWLRGKDSGWLTAEYGMLPGATGSRNGREAARGKQGGRTVEIQRLIGRSLRAVMDLKGLGPRSVTIDCDVIQADGGTRTASITGGYVALVDAMNKLVADGKVKANPLHGQLAAVSVGIYNGEPVLDLDYAEDSQAETDMNVVMNEAGGFIEIQGTAEGHAFSRQELDGLLGHAEKGIGELIEMQRAALADES</sequence>
<dbReference type="InterPro" id="IPR027408">
    <property type="entry name" value="PNPase/RNase_PH_dom_sf"/>
</dbReference>
<feature type="domain" description="Exoribonuclease phosphorolytic" evidence="8">
    <location>
        <begin position="161"/>
        <end position="223"/>
    </location>
</feature>
<keyword evidence="4 6" id="KW-0819">tRNA processing</keyword>
<gene>
    <name evidence="6 9" type="primary">rph</name>
    <name evidence="9" type="ORF">SAJA_10575</name>
</gene>
<keyword evidence="6 9" id="KW-0548">Nucleotidyltransferase</keyword>
<keyword evidence="6 9" id="KW-0808">Transferase</keyword>
<comment type="function">
    <text evidence="6">Phosphorolytic 3'-5' exoribonuclease that plays an important role in tRNA 3'-end maturation. Removes nucleotide residues following the 3'-CCA terminus of tRNAs; can also add nucleotides to the ends of RNA molecules by using nucleoside diphosphates as substrates, but this may not be physiologically important. Probably plays a role in initiation of 16S rRNA degradation (leading to ribosome degradation) during starvation.</text>
</comment>
<dbReference type="InParanoid" id="A0A423PMI7"/>
<dbReference type="GO" id="GO:0009022">
    <property type="term" value="F:tRNA nucleotidyltransferase activity"/>
    <property type="evidence" value="ECO:0007669"/>
    <property type="project" value="UniProtKB-UniRule"/>
</dbReference>
<dbReference type="Proteomes" id="UP000285310">
    <property type="component" value="Unassembled WGS sequence"/>
</dbReference>
<dbReference type="FunCoup" id="A0A423PMI7">
    <property type="interactions" value="474"/>
</dbReference>
<comment type="similarity">
    <text evidence="1 6">Belongs to the RNase PH family.</text>
</comment>
<dbReference type="SUPFAM" id="SSF54211">
    <property type="entry name" value="Ribosomal protein S5 domain 2-like"/>
    <property type="match status" value="1"/>
</dbReference>
<feature type="domain" description="Exoribonuclease phosphorolytic" evidence="7">
    <location>
        <begin position="13"/>
        <end position="142"/>
    </location>
</feature>
<dbReference type="PROSITE" id="PS01277">
    <property type="entry name" value="RIBONUCLEASE_PH"/>
    <property type="match status" value="1"/>
</dbReference>
<dbReference type="CDD" id="cd11362">
    <property type="entry name" value="RNase_PH_bact"/>
    <property type="match status" value="1"/>
</dbReference>
<dbReference type="PANTHER" id="PTHR11953:SF0">
    <property type="entry name" value="EXOSOME COMPLEX COMPONENT RRP41"/>
    <property type="match status" value="1"/>
</dbReference>
<evidence type="ECO:0000256" key="5">
    <source>
        <dbReference type="ARBA" id="ARBA00022884"/>
    </source>
</evidence>
<feature type="binding site" evidence="6">
    <location>
        <position position="88"/>
    </location>
    <ligand>
        <name>phosphate</name>
        <dbReference type="ChEBI" id="CHEBI:43474"/>
        <note>substrate</note>
    </ligand>
</feature>
<evidence type="ECO:0000313" key="10">
    <source>
        <dbReference type="Proteomes" id="UP000285310"/>
    </source>
</evidence>
<reference evidence="9 10" key="1">
    <citation type="submission" date="2013-10" db="EMBL/GenBank/DDBJ databases">
        <title>Salinisphaera japonica YTM-1 Genome Sequencing.</title>
        <authorList>
            <person name="Lai Q."/>
            <person name="Li C."/>
            <person name="Shao Z."/>
        </authorList>
    </citation>
    <scope>NUCLEOTIDE SEQUENCE [LARGE SCALE GENOMIC DNA]</scope>
    <source>
        <strain evidence="9 10">YTM-1</strain>
    </source>
</reference>
<dbReference type="EC" id="2.7.7.56" evidence="6"/>
<feature type="binding site" evidence="6">
    <location>
        <begin position="126"/>
        <end position="128"/>
    </location>
    <ligand>
        <name>phosphate</name>
        <dbReference type="ChEBI" id="CHEBI:43474"/>
        <note>substrate</note>
    </ligand>
</feature>
<evidence type="ECO:0000256" key="6">
    <source>
        <dbReference type="HAMAP-Rule" id="MF_00564"/>
    </source>
</evidence>
<evidence type="ECO:0000313" key="9">
    <source>
        <dbReference type="EMBL" id="ROO26810.1"/>
    </source>
</evidence>
<evidence type="ECO:0000259" key="8">
    <source>
        <dbReference type="Pfam" id="PF03725"/>
    </source>
</evidence>
<dbReference type="NCBIfam" id="TIGR01966">
    <property type="entry name" value="RNasePH"/>
    <property type="match status" value="1"/>
</dbReference>
<keyword evidence="2 6" id="KW-0698">rRNA processing</keyword>
<dbReference type="GO" id="GO:0000175">
    <property type="term" value="F:3'-5'-RNA exonuclease activity"/>
    <property type="evidence" value="ECO:0007669"/>
    <property type="project" value="UniProtKB-UniRule"/>
</dbReference>
<comment type="catalytic activity">
    <reaction evidence="6">
        <text>tRNA(n+1) + phosphate = tRNA(n) + a ribonucleoside 5'-diphosphate</text>
        <dbReference type="Rhea" id="RHEA:10628"/>
        <dbReference type="Rhea" id="RHEA-COMP:17343"/>
        <dbReference type="Rhea" id="RHEA-COMP:17344"/>
        <dbReference type="ChEBI" id="CHEBI:43474"/>
        <dbReference type="ChEBI" id="CHEBI:57930"/>
        <dbReference type="ChEBI" id="CHEBI:173114"/>
        <dbReference type="EC" id="2.7.7.56"/>
    </reaction>
</comment>
<dbReference type="HAMAP" id="MF_00564">
    <property type="entry name" value="RNase_PH"/>
    <property type="match status" value="1"/>
</dbReference>
<keyword evidence="10" id="KW-1185">Reference proteome</keyword>
<comment type="caution">
    <text evidence="9">The sequence shown here is derived from an EMBL/GenBank/DDBJ whole genome shotgun (WGS) entry which is preliminary data.</text>
</comment>
<dbReference type="OrthoDB" id="9802265at2"/>
<keyword evidence="3 6" id="KW-0820">tRNA-binding</keyword>
<evidence type="ECO:0000259" key="7">
    <source>
        <dbReference type="Pfam" id="PF01138"/>
    </source>
</evidence>
<name>A0A423PMI7_9GAMM</name>
<dbReference type="GO" id="GO:0000049">
    <property type="term" value="F:tRNA binding"/>
    <property type="evidence" value="ECO:0007669"/>
    <property type="project" value="UniProtKB-UniRule"/>
</dbReference>
<dbReference type="SUPFAM" id="SSF55666">
    <property type="entry name" value="Ribonuclease PH domain 2-like"/>
    <property type="match status" value="1"/>
</dbReference>
<dbReference type="Pfam" id="PF03725">
    <property type="entry name" value="RNase_PH_C"/>
    <property type="match status" value="1"/>
</dbReference>
<evidence type="ECO:0000256" key="2">
    <source>
        <dbReference type="ARBA" id="ARBA00022552"/>
    </source>
</evidence>
<dbReference type="GO" id="GO:0031125">
    <property type="term" value="P:rRNA 3'-end processing"/>
    <property type="evidence" value="ECO:0007669"/>
    <property type="project" value="UniProtKB-ARBA"/>
</dbReference>
<evidence type="ECO:0000256" key="1">
    <source>
        <dbReference type="ARBA" id="ARBA00006678"/>
    </source>
</evidence>
<dbReference type="InterPro" id="IPR018336">
    <property type="entry name" value="RNase_PH_CS"/>
</dbReference>
<dbReference type="RefSeq" id="WP_123658605.1">
    <property type="nucleotide sequence ID" value="NZ_AYKG01000033.1"/>
</dbReference>
<dbReference type="AlphaFoldDB" id="A0A423PMI7"/>
<accession>A0A423PMI7</accession>
<dbReference type="InterPro" id="IPR002381">
    <property type="entry name" value="RNase_PH_bac-type"/>
</dbReference>
<evidence type="ECO:0000256" key="3">
    <source>
        <dbReference type="ARBA" id="ARBA00022555"/>
    </source>
</evidence>
<proteinExistence type="inferred from homology"/>
<dbReference type="InterPro" id="IPR050080">
    <property type="entry name" value="RNase_PH"/>
</dbReference>
<dbReference type="FunFam" id="3.30.230.70:FF:000003">
    <property type="entry name" value="Ribonuclease PH"/>
    <property type="match status" value="1"/>
</dbReference>